<dbReference type="GO" id="GO:0006457">
    <property type="term" value="P:protein folding"/>
    <property type="evidence" value="ECO:0007669"/>
    <property type="project" value="InterPro"/>
</dbReference>
<keyword evidence="4 5" id="KW-0862">Zinc</keyword>
<feature type="domain" description="J" evidence="7">
    <location>
        <begin position="6"/>
        <end position="63"/>
    </location>
</feature>
<gene>
    <name evidence="9" type="ORF">INT45_005782</name>
</gene>
<evidence type="ECO:0000256" key="2">
    <source>
        <dbReference type="ARBA" id="ARBA00022737"/>
    </source>
</evidence>
<dbReference type="Pfam" id="PF01556">
    <property type="entry name" value="DnaJ_C"/>
    <property type="match status" value="1"/>
</dbReference>
<dbReference type="Pfam" id="PF00226">
    <property type="entry name" value="DnaJ"/>
    <property type="match status" value="1"/>
</dbReference>
<evidence type="ECO:0000259" key="7">
    <source>
        <dbReference type="PROSITE" id="PS50076"/>
    </source>
</evidence>
<dbReference type="InterPro" id="IPR008971">
    <property type="entry name" value="HSP40/DnaJ_pept-bd"/>
</dbReference>
<reference evidence="9 10" key="1">
    <citation type="submission" date="2020-12" db="EMBL/GenBank/DDBJ databases">
        <title>Metabolic potential, ecology and presence of endohyphal bacteria is reflected in genomic diversity of Mucoromycotina.</title>
        <authorList>
            <person name="Muszewska A."/>
            <person name="Okrasinska A."/>
            <person name="Steczkiewicz K."/>
            <person name="Drgas O."/>
            <person name="Orlowska M."/>
            <person name="Perlinska-Lenart U."/>
            <person name="Aleksandrzak-Piekarczyk T."/>
            <person name="Szatraj K."/>
            <person name="Zielenkiewicz U."/>
            <person name="Pilsyk S."/>
            <person name="Malc E."/>
            <person name="Mieczkowski P."/>
            <person name="Kruszewska J.S."/>
            <person name="Biernat P."/>
            <person name="Pawlowska J."/>
        </authorList>
    </citation>
    <scope>NUCLEOTIDE SEQUENCE [LARGE SCALE GENOMIC DNA]</scope>
    <source>
        <strain evidence="9 10">CBS 142.35</strain>
    </source>
</reference>
<evidence type="ECO:0000256" key="5">
    <source>
        <dbReference type="PROSITE-ProRule" id="PRU00546"/>
    </source>
</evidence>
<dbReference type="GO" id="GO:0051082">
    <property type="term" value="F:unfolded protein binding"/>
    <property type="evidence" value="ECO:0007669"/>
    <property type="project" value="InterPro"/>
</dbReference>
<evidence type="ECO:0000313" key="10">
    <source>
        <dbReference type="Proteomes" id="UP000646827"/>
    </source>
</evidence>
<dbReference type="InterPro" id="IPR044713">
    <property type="entry name" value="DNJA1/2-like"/>
</dbReference>
<comment type="caution">
    <text evidence="9">The sequence shown here is derived from an EMBL/GenBank/DDBJ whole genome shotgun (WGS) entry which is preliminary data.</text>
</comment>
<dbReference type="FunFam" id="2.10.230.10:FF:000001">
    <property type="entry name" value="DnaJ subfamily A member 2"/>
    <property type="match status" value="1"/>
</dbReference>
<dbReference type="Proteomes" id="UP000646827">
    <property type="component" value="Unassembled WGS sequence"/>
</dbReference>
<dbReference type="SUPFAM" id="SSF57938">
    <property type="entry name" value="DnaJ/Hsp40 cysteine-rich domain"/>
    <property type="match status" value="1"/>
</dbReference>
<dbReference type="InterPro" id="IPR036410">
    <property type="entry name" value="HSP_DnaJ_Cys-rich_dom_sf"/>
</dbReference>
<evidence type="ECO:0000256" key="6">
    <source>
        <dbReference type="SAM" id="MobiDB-lite"/>
    </source>
</evidence>
<dbReference type="PROSITE" id="PS51188">
    <property type="entry name" value="ZF_CR"/>
    <property type="match status" value="1"/>
</dbReference>
<feature type="domain" description="CR-type" evidence="8">
    <location>
        <begin position="132"/>
        <end position="214"/>
    </location>
</feature>
<dbReference type="AlphaFoldDB" id="A0A8H7SCJ5"/>
<dbReference type="OrthoDB" id="550424at2759"/>
<keyword evidence="1 5" id="KW-0479">Metal-binding</keyword>
<feature type="zinc finger region" description="CR-type" evidence="5">
    <location>
        <begin position="132"/>
        <end position="214"/>
    </location>
</feature>
<dbReference type="CDD" id="cd10719">
    <property type="entry name" value="DnaJ_zf"/>
    <property type="match status" value="1"/>
</dbReference>
<protein>
    <submittedName>
        <fullName evidence="9">Uncharacterized protein</fullName>
    </submittedName>
</protein>
<name>A0A8H7SCJ5_9FUNG</name>
<feature type="region of interest" description="Disordered" evidence="6">
    <location>
        <begin position="388"/>
        <end position="415"/>
    </location>
</feature>
<evidence type="ECO:0000256" key="1">
    <source>
        <dbReference type="ARBA" id="ARBA00022723"/>
    </source>
</evidence>
<sequence length="415" mass="44915">MAIEATYYETLDIETTATDHEIRRAMKYHPDKNPDEGERFKEISHAYEVLSDPERRAHYDQFGEGGPGGGDGGFGGMSADDLFANLFGGGGGGASFGGGFGGAGFGGAPRGPRKGENMKYPLSVSLEDLYNGKRTKLALEKNVICTTCSGRGGKTGATKKCTSCDGRGFGVAMRQLGMGMVQQMQVPCEECNSTGKIVKDRCKRCRGKKVTTEKKYLDVYIEKGMVDGQKISMKGEGDQEPGIEPGDVNLILQQKEHPKFERRGDDLLCHVKISLTEALCGFNKVVVKHLDGRGIQIEHPAGQVIKPGMVKRVPNEGMPIYRRSDTHGDLYIQFDVEFPEDYFATPDNVAALAKILPAPRPDSVSSATYDIVDECALIPGDLEAFGASGQSKNNAYDEDDSDDERGGPGINCSQQ</sequence>
<dbReference type="SUPFAM" id="SSF46565">
    <property type="entry name" value="Chaperone J-domain"/>
    <property type="match status" value="1"/>
</dbReference>
<dbReference type="CDD" id="cd06257">
    <property type="entry name" value="DnaJ"/>
    <property type="match status" value="1"/>
</dbReference>
<evidence type="ECO:0000259" key="8">
    <source>
        <dbReference type="PROSITE" id="PS51188"/>
    </source>
</evidence>
<evidence type="ECO:0000313" key="9">
    <source>
        <dbReference type="EMBL" id="KAG2226817.1"/>
    </source>
</evidence>
<evidence type="ECO:0000256" key="4">
    <source>
        <dbReference type="ARBA" id="ARBA00022833"/>
    </source>
</evidence>
<dbReference type="FunFam" id="2.60.260.20:FF:000003">
    <property type="entry name" value="DnaJ subfamily A member 2"/>
    <property type="match status" value="1"/>
</dbReference>
<dbReference type="PROSITE" id="PS00636">
    <property type="entry name" value="DNAJ_1"/>
    <property type="match status" value="1"/>
</dbReference>
<keyword evidence="2" id="KW-0677">Repeat</keyword>
<dbReference type="Gene3D" id="2.10.230.10">
    <property type="entry name" value="Heat shock protein DnaJ, cysteine-rich domain"/>
    <property type="match status" value="1"/>
</dbReference>
<dbReference type="InterPro" id="IPR002939">
    <property type="entry name" value="DnaJ_C"/>
</dbReference>
<dbReference type="SUPFAM" id="SSF49493">
    <property type="entry name" value="HSP40/DnaJ peptide-binding domain"/>
    <property type="match status" value="2"/>
</dbReference>
<dbReference type="InterPro" id="IPR018253">
    <property type="entry name" value="DnaJ_domain_CS"/>
</dbReference>
<dbReference type="GO" id="GO:0008270">
    <property type="term" value="F:zinc ion binding"/>
    <property type="evidence" value="ECO:0007669"/>
    <property type="project" value="UniProtKB-KW"/>
</dbReference>
<dbReference type="InterPro" id="IPR036869">
    <property type="entry name" value="J_dom_sf"/>
</dbReference>
<organism evidence="9 10">
    <name type="scientific">Circinella minor</name>
    <dbReference type="NCBI Taxonomy" id="1195481"/>
    <lineage>
        <taxon>Eukaryota</taxon>
        <taxon>Fungi</taxon>
        <taxon>Fungi incertae sedis</taxon>
        <taxon>Mucoromycota</taxon>
        <taxon>Mucoromycotina</taxon>
        <taxon>Mucoromycetes</taxon>
        <taxon>Mucorales</taxon>
        <taxon>Lichtheimiaceae</taxon>
        <taxon>Circinella</taxon>
    </lineage>
</organism>
<evidence type="ECO:0000256" key="3">
    <source>
        <dbReference type="ARBA" id="ARBA00022771"/>
    </source>
</evidence>
<dbReference type="CDD" id="cd10747">
    <property type="entry name" value="DnaJ_C"/>
    <property type="match status" value="1"/>
</dbReference>
<proteinExistence type="predicted"/>
<dbReference type="SMART" id="SM00271">
    <property type="entry name" value="DnaJ"/>
    <property type="match status" value="1"/>
</dbReference>
<keyword evidence="3 5" id="KW-0863">Zinc-finger</keyword>
<dbReference type="PRINTS" id="PR00625">
    <property type="entry name" value="JDOMAIN"/>
</dbReference>
<dbReference type="InterPro" id="IPR001623">
    <property type="entry name" value="DnaJ_domain"/>
</dbReference>
<dbReference type="Gene3D" id="1.10.287.110">
    <property type="entry name" value="DnaJ domain"/>
    <property type="match status" value="1"/>
</dbReference>
<keyword evidence="10" id="KW-1185">Reference proteome</keyword>
<dbReference type="InterPro" id="IPR001305">
    <property type="entry name" value="HSP_DnaJ_Cys-rich_dom"/>
</dbReference>
<dbReference type="PANTHER" id="PTHR43888">
    <property type="entry name" value="DNAJ-LIKE-2, ISOFORM A-RELATED"/>
    <property type="match status" value="1"/>
</dbReference>
<dbReference type="EMBL" id="JAEPRB010000013">
    <property type="protein sequence ID" value="KAG2226817.1"/>
    <property type="molecule type" value="Genomic_DNA"/>
</dbReference>
<dbReference type="GO" id="GO:0030544">
    <property type="term" value="F:Hsp70 protein binding"/>
    <property type="evidence" value="ECO:0007669"/>
    <property type="project" value="InterPro"/>
</dbReference>
<dbReference type="PROSITE" id="PS50076">
    <property type="entry name" value="DNAJ_2"/>
    <property type="match status" value="1"/>
</dbReference>
<accession>A0A8H7SCJ5</accession>
<dbReference type="Gene3D" id="2.60.260.20">
    <property type="entry name" value="Urease metallochaperone UreE, N-terminal domain"/>
    <property type="match status" value="2"/>
</dbReference>
<dbReference type="Pfam" id="PF00684">
    <property type="entry name" value="DnaJ_CXXCXGXG"/>
    <property type="match status" value="1"/>
</dbReference>